<evidence type="ECO:0000256" key="4">
    <source>
        <dbReference type="ARBA" id="ARBA00022478"/>
    </source>
</evidence>
<dbReference type="InterPro" id="IPR038846">
    <property type="entry name" value="RPC9"/>
</dbReference>
<dbReference type="InterPro" id="IPR010997">
    <property type="entry name" value="HRDC-like_sf"/>
</dbReference>
<dbReference type="GO" id="GO:0005666">
    <property type="term" value="C:RNA polymerase III complex"/>
    <property type="evidence" value="ECO:0007669"/>
    <property type="project" value="InterPro"/>
</dbReference>
<dbReference type="SMART" id="SM00657">
    <property type="entry name" value="RPOL4c"/>
    <property type="match status" value="1"/>
</dbReference>
<gene>
    <name evidence="9" type="ORF">MCUN1_000478</name>
</gene>
<keyword evidence="6" id="KW-0539">Nucleus</keyword>
<dbReference type="Gene3D" id="1.20.1250.40">
    <property type="match status" value="1"/>
</dbReference>
<dbReference type="AlphaFoldDB" id="A0AAF0ERB3"/>
<dbReference type="Proteomes" id="UP001219933">
    <property type="component" value="Chromosome 1"/>
</dbReference>
<feature type="domain" description="RNA polymerase Rpb4/RPC9 core" evidence="8">
    <location>
        <begin position="1"/>
        <end position="154"/>
    </location>
</feature>
<evidence type="ECO:0000313" key="10">
    <source>
        <dbReference type="Proteomes" id="UP001219933"/>
    </source>
</evidence>
<protein>
    <recommendedName>
        <fullName evidence="3">DNA-directed RNA polymerase III subunit RPC9</fullName>
    </recommendedName>
</protein>
<dbReference type="GO" id="GO:0000166">
    <property type="term" value="F:nucleotide binding"/>
    <property type="evidence" value="ECO:0007669"/>
    <property type="project" value="InterPro"/>
</dbReference>
<dbReference type="Pfam" id="PF03874">
    <property type="entry name" value="RNA_pol_Rpb4"/>
    <property type="match status" value="1"/>
</dbReference>
<evidence type="ECO:0000256" key="6">
    <source>
        <dbReference type="ARBA" id="ARBA00023242"/>
    </source>
</evidence>
<dbReference type="PANTHER" id="PTHR15561">
    <property type="entry name" value="CALCITONIN GENE-RELATED PEPTIDE-RECEPTOR COMPONENT PROTEIN"/>
    <property type="match status" value="1"/>
</dbReference>
<sequence length="216" mass="24197">MRIVSQRSALLSDFEVLQLLRETEEQQRAQAQEWRSKSGASPDDDNDAYTVPPNVRTVQFEAISSLSQPVRPCARQNPEQIRAFLEDIESSGFAPPDERILAGEPGLTKAERLQLVNHAPMSVVELHTLVEELGQRLTDEQIDQVLAIVSRHFVPADTTAPLLAPGQVEYAEEQMQQDEYPEEYIQDDGAAGEDAFPEEHFEHEQSTAQAADDDDE</sequence>
<feature type="region of interest" description="Disordered" evidence="7">
    <location>
        <begin position="25"/>
        <end position="51"/>
    </location>
</feature>
<comment type="similarity">
    <text evidence="2">Belongs to the eukaryotic RPC9 RNA polymerase subunit family.</text>
</comment>
<reference evidence="9" key="1">
    <citation type="submission" date="2023-03" db="EMBL/GenBank/DDBJ databases">
        <title>Mating type loci evolution in Malassezia.</title>
        <authorList>
            <person name="Coelho M.A."/>
        </authorList>
    </citation>
    <scope>NUCLEOTIDE SEQUENCE</scope>
    <source>
        <strain evidence="9">CBS 11721</strain>
    </source>
</reference>
<dbReference type="InterPro" id="IPR005574">
    <property type="entry name" value="Rpb4/RPC9"/>
</dbReference>
<evidence type="ECO:0000256" key="7">
    <source>
        <dbReference type="SAM" id="MobiDB-lite"/>
    </source>
</evidence>
<proteinExistence type="inferred from homology"/>
<dbReference type="SUPFAM" id="SSF47819">
    <property type="entry name" value="HRDC-like"/>
    <property type="match status" value="1"/>
</dbReference>
<evidence type="ECO:0000256" key="5">
    <source>
        <dbReference type="ARBA" id="ARBA00023163"/>
    </source>
</evidence>
<dbReference type="GO" id="GO:0006384">
    <property type="term" value="P:transcription initiation at RNA polymerase III promoter"/>
    <property type="evidence" value="ECO:0007669"/>
    <property type="project" value="InterPro"/>
</dbReference>
<organism evidence="9 10">
    <name type="scientific">Malassezia cuniculi</name>
    <dbReference type="NCBI Taxonomy" id="948313"/>
    <lineage>
        <taxon>Eukaryota</taxon>
        <taxon>Fungi</taxon>
        <taxon>Dikarya</taxon>
        <taxon>Basidiomycota</taxon>
        <taxon>Ustilaginomycotina</taxon>
        <taxon>Malasseziomycetes</taxon>
        <taxon>Malasseziales</taxon>
        <taxon>Malasseziaceae</taxon>
        <taxon>Malassezia</taxon>
    </lineage>
</organism>
<dbReference type="PANTHER" id="PTHR15561:SF0">
    <property type="entry name" value="DNA-DIRECTED RNA POLYMERASE III SUBUNIT RPC9"/>
    <property type="match status" value="1"/>
</dbReference>
<accession>A0AAF0ERB3</accession>
<keyword evidence="10" id="KW-1185">Reference proteome</keyword>
<comment type="subcellular location">
    <subcellularLocation>
        <location evidence="1">Nucleus</location>
    </subcellularLocation>
</comment>
<evidence type="ECO:0000256" key="1">
    <source>
        <dbReference type="ARBA" id="ARBA00004123"/>
    </source>
</evidence>
<evidence type="ECO:0000313" key="9">
    <source>
        <dbReference type="EMBL" id="WFD33665.1"/>
    </source>
</evidence>
<dbReference type="InterPro" id="IPR006590">
    <property type="entry name" value="RNA_pol_Rpb4/RPC9_core"/>
</dbReference>
<keyword evidence="4" id="KW-0240">DNA-directed RNA polymerase</keyword>
<evidence type="ECO:0000256" key="2">
    <source>
        <dbReference type="ARBA" id="ARBA00006898"/>
    </source>
</evidence>
<evidence type="ECO:0000259" key="8">
    <source>
        <dbReference type="SMART" id="SM00657"/>
    </source>
</evidence>
<name>A0AAF0ERB3_9BASI</name>
<evidence type="ECO:0000256" key="3">
    <source>
        <dbReference type="ARBA" id="ARBA00016672"/>
    </source>
</evidence>
<keyword evidence="5" id="KW-0804">Transcription</keyword>
<dbReference type="InterPro" id="IPR038324">
    <property type="entry name" value="Rpb4/RPC9_sf"/>
</dbReference>
<feature type="region of interest" description="Disordered" evidence="7">
    <location>
        <begin position="184"/>
        <end position="216"/>
    </location>
</feature>
<dbReference type="EMBL" id="CP119877">
    <property type="protein sequence ID" value="WFD33665.1"/>
    <property type="molecule type" value="Genomic_DNA"/>
</dbReference>